<dbReference type="AlphaFoldDB" id="A0A1G7XTG8"/>
<evidence type="ECO:0000256" key="1">
    <source>
        <dbReference type="ARBA" id="ARBA00008903"/>
    </source>
</evidence>
<dbReference type="InterPro" id="IPR036291">
    <property type="entry name" value="NAD(P)-bd_dom_sf"/>
</dbReference>
<dbReference type="InterPro" id="IPR003462">
    <property type="entry name" value="ODC_Mu_crystall"/>
</dbReference>
<accession>A0A1G7XTG8</accession>
<dbReference type="Proteomes" id="UP000198967">
    <property type="component" value="Unassembled WGS sequence"/>
</dbReference>
<protein>
    <submittedName>
        <fullName evidence="2">Ornithine cyclodeaminase</fullName>
    </submittedName>
</protein>
<dbReference type="EMBL" id="FNBE01000016">
    <property type="protein sequence ID" value="SDG87414.1"/>
    <property type="molecule type" value="Genomic_DNA"/>
</dbReference>
<organism evidence="2 3">
    <name type="scientific">Pseudonocardia oroxyli</name>
    <dbReference type="NCBI Taxonomy" id="366584"/>
    <lineage>
        <taxon>Bacteria</taxon>
        <taxon>Bacillati</taxon>
        <taxon>Actinomycetota</taxon>
        <taxon>Actinomycetes</taxon>
        <taxon>Pseudonocardiales</taxon>
        <taxon>Pseudonocardiaceae</taxon>
        <taxon>Pseudonocardia</taxon>
    </lineage>
</organism>
<dbReference type="GO" id="GO:0016491">
    <property type="term" value="F:oxidoreductase activity"/>
    <property type="evidence" value="ECO:0007669"/>
    <property type="project" value="UniProtKB-ARBA"/>
</dbReference>
<dbReference type="OrthoDB" id="3812704at2"/>
<sequence length="322" mass="33757">MTRIVTDDDLDGLVDTDALIAAVRAVHLDEALGRAVQPVPTLTETGPDTVLLPMIATSHRLGLTAVKILTDARANGPGDGPAQQSTIVLLDARTGARRAVLTGGRITRERTAAATAVATDALARPDARVLGMIGAGPLAVEHVTALRRVRDLHTVQVWSRTADRVAEFRTALRKREAADGVAPIEVRAAADPRAAVEACDVLCTVTPSRTPVVEGVWFRPGLHVNAVGAPPRPDHREIDSAGMARATVVVDSREIQLAKSGEVRLAIADGSTTPGHYATELGDVLAGRRPGRTGPEEITLFNSVGVALQDLAYAALALDLGP</sequence>
<dbReference type="FunFam" id="3.40.50.720:FF:000311">
    <property type="entry name" value="Ornithine cyclodeaminase"/>
    <property type="match status" value="1"/>
</dbReference>
<dbReference type="GO" id="GO:0019752">
    <property type="term" value="P:carboxylic acid metabolic process"/>
    <property type="evidence" value="ECO:0007669"/>
    <property type="project" value="UniProtKB-ARBA"/>
</dbReference>
<reference evidence="2 3" key="1">
    <citation type="submission" date="2016-10" db="EMBL/GenBank/DDBJ databases">
        <authorList>
            <person name="de Groot N.N."/>
        </authorList>
    </citation>
    <scope>NUCLEOTIDE SEQUENCE [LARGE SCALE GENOMIC DNA]</scope>
    <source>
        <strain evidence="2 3">CGMCC 4.3143</strain>
    </source>
</reference>
<evidence type="ECO:0000313" key="3">
    <source>
        <dbReference type="Proteomes" id="UP000198967"/>
    </source>
</evidence>
<dbReference type="Gene3D" id="3.40.50.720">
    <property type="entry name" value="NAD(P)-binding Rossmann-like Domain"/>
    <property type="match status" value="1"/>
</dbReference>
<dbReference type="Gene3D" id="3.30.1780.10">
    <property type="entry name" value="ornithine cyclodeaminase, domain 1"/>
    <property type="match status" value="1"/>
</dbReference>
<dbReference type="Pfam" id="PF02423">
    <property type="entry name" value="OCD_Mu_crystall"/>
    <property type="match status" value="1"/>
</dbReference>
<name>A0A1G7XTG8_PSEOR</name>
<dbReference type="InterPro" id="IPR023401">
    <property type="entry name" value="ODC_N"/>
</dbReference>
<dbReference type="SUPFAM" id="SSF51735">
    <property type="entry name" value="NAD(P)-binding Rossmann-fold domains"/>
    <property type="match status" value="1"/>
</dbReference>
<proteinExistence type="inferred from homology"/>
<keyword evidence="3" id="KW-1185">Reference proteome</keyword>
<dbReference type="PANTHER" id="PTHR13812">
    <property type="entry name" value="KETIMINE REDUCTASE MU-CRYSTALLIN"/>
    <property type="match status" value="1"/>
</dbReference>
<comment type="similarity">
    <text evidence="1">Belongs to the ornithine cyclodeaminase/mu-crystallin family.</text>
</comment>
<dbReference type="PIRSF" id="PIRSF001439">
    <property type="entry name" value="CryM"/>
    <property type="match status" value="1"/>
</dbReference>
<dbReference type="STRING" id="366584.SAMN05216377_11682"/>
<dbReference type="PANTHER" id="PTHR13812:SF19">
    <property type="entry name" value="KETIMINE REDUCTASE MU-CRYSTALLIN"/>
    <property type="match status" value="1"/>
</dbReference>
<dbReference type="GO" id="GO:0005737">
    <property type="term" value="C:cytoplasm"/>
    <property type="evidence" value="ECO:0007669"/>
    <property type="project" value="TreeGrafter"/>
</dbReference>
<gene>
    <name evidence="2" type="ORF">SAMN05216377_11682</name>
</gene>
<dbReference type="RefSeq" id="WP_093088548.1">
    <property type="nucleotide sequence ID" value="NZ_FNBE01000016.1"/>
</dbReference>
<evidence type="ECO:0000313" key="2">
    <source>
        <dbReference type="EMBL" id="SDG87414.1"/>
    </source>
</evidence>